<evidence type="ECO:0000313" key="2">
    <source>
        <dbReference type="EMBL" id="GGB96386.1"/>
    </source>
</evidence>
<gene>
    <name evidence="2" type="ORF">GCM10011352_23130</name>
</gene>
<dbReference type="Proteomes" id="UP000629025">
    <property type="component" value="Unassembled WGS sequence"/>
</dbReference>
<accession>A0ABQ1KHZ4</accession>
<reference evidence="3" key="1">
    <citation type="journal article" date="2019" name="Int. J. Syst. Evol. Microbiol.">
        <title>The Global Catalogue of Microorganisms (GCM) 10K type strain sequencing project: providing services to taxonomists for standard genome sequencing and annotation.</title>
        <authorList>
            <consortium name="The Broad Institute Genomics Platform"/>
            <consortium name="The Broad Institute Genome Sequencing Center for Infectious Disease"/>
            <person name="Wu L."/>
            <person name="Ma J."/>
        </authorList>
    </citation>
    <scope>NUCLEOTIDE SEQUENCE [LARGE SCALE GENOMIC DNA]</scope>
    <source>
        <strain evidence="3">CGMCC 1.15341</strain>
    </source>
</reference>
<keyword evidence="3" id="KW-1185">Reference proteome</keyword>
<comment type="caution">
    <text evidence="2">The sequence shown here is derived from an EMBL/GenBank/DDBJ whole genome shotgun (WGS) entry which is preliminary data.</text>
</comment>
<proteinExistence type="predicted"/>
<evidence type="ECO:0000313" key="3">
    <source>
        <dbReference type="Proteomes" id="UP000629025"/>
    </source>
</evidence>
<evidence type="ECO:0000256" key="1">
    <source>
        <dbReference type="SAM" id="MobiDB-lite"/>
    </source>
</evidence>
<protein>
    <submittedName>
        <fullName evidence="2">Uncharacterized protein</fullName>
    </submittedName>
</protein>
<dbReference type="EMBL" id="BMIJ01000004">
    <property type="protein sequence ID" value="GGB96386.1"/>
    <property type="molecule type" value="Genomic_DNA"/>
</dbReference>
<feature type="compositionally biased region" description="Polar residues" evidence="1">
    <location>
        <begin position="92"/>
        <end position="116"/>
    </location>
</feature>
<feature type="region of interest" description="Disordered" evidence="1">
    <location>
        <begin position="83"/>
        <end position="116"/>
    </location>
</feature>
<sequence length="116" mass="12698">MRQPKCGVVWWQQELIYEAGAIVSPGLPDLDHPLLSVHIQRDLSVGVVQAYVDDYTGNLKLLVCGPAPFMMCTMAMGPENAKCAGKERQPNGDVQNRCSWRVSHPNSSASTDCRPG</sequence>
<name>A0ABQ1KHZ4_9GAMM</name>
<organism evidence="2 3">
    <name type="scientific">Marinobacterium zhoushanense</name>
    <dbReference type="NCBI Taxonomy" id="1679163"/>
    <lineage>
        <taxon>Bacteria</taxon>
        <taxon>Pseudomonadati</taxon>
        <taxon>Pseudomonadota</taxon>
        <taxon>Gammaproteobacteria</taxon>
        <taxon>Oceanospirillales</taxon>
        <taxon>Oceanospirillaceae</taxon>
        <taxon>Marinobacterium</taxon>
    </lineage>
</organism>